<accession>A0ABR3WEB3</accession>
<feature type="transmembrane region" description="Helical" evidence="7">
    <location>
        <begin position="372"/>
        <end position="390"/>
    </location>
</feature>
<feature type="transmembrane region" description="Helical" evidence="7">
    <location>
        <begin position="402"/>
        <end position="420"/>
    </location>
</feature>
<dbReference type="Proteomes" id="UP001586593">
    <property type="component" value="Unassembled WGS sequence"/>
</dbReference>
<feature type="transmembrane region" description="Helical" evidence="7">
    <location>
        <begin position="432"/>
        <end position="454"/>
    </location>
</feature>
<evidence type="ECO:0000259" key="8">
    <source>
        <dbReference type="PROSITE" id="PS50850"/>
    </source>
</evidence>
<reference evidence="9 10" key="1">
    <citation type="journal article" date="2024" name="Commun. Biol.">
        <title>Comparative genomic analysis of thermophilic fungi reveals convergent evolutionary adaptations and gene losses.</title>
        <authorList>
            <person name="Steindorff A.S."/>
            <person name="Aguilar-Pontes M.V."/>
            <person name="Robinson A.J."/>
            <person name="Andreopoulos B."/>
            <person name="LaButti K."/>
            <person name="Kuo A."/>
            <person name="Mondo S."/>
            <person name="Riley R."/>
            <person name="Otillar R."/>
            <person name="Haridas S."/>
            <person name="Lipzen A."/>
            <person name="Grimwood J."/>
            <person name="Schmutz J."/>
            <person name="Clum A."/>
            <person name="Reid I.D."/>
            <person name="Moisan M.C."/>
            <person name="Butler G."/>
            <person name="Nguyen T.T.M."/>
            <person name="Dewar K."/>
            <person name="Conant G."/>
            <person name="Drula E."/>
            <person name="Henrissat B."/>
            <person name="Hansel C."/>
            <person name="Singer S."/>
            <person name="Hutchinson M.I."/>
            <person name="de Vries R.P."/>
            <person name="Natvig D.O."/>
            <person name="Powell A.J."/>
            <person name="Tsang A."/>
            <person name="Grigoriev I.V."/>
        </authorList>
    </citation>
    <scope>NUCLEOTIDE SEQUENCE [LARGE SCALE GENOMIC DNA]</scope>
    <source>
        <strain evidence="9 10">ATCC 24622</strain>
    </source>
</reference>
<keyword evidence="2" id="KW-0813">Transport</keyword>
<dbReference type="SUPFAM" id="SSF103473">
    <property type="entry name" value="MFS general substrate transporter"/>
    <property type="match status" value="1"/>
</dbReference>
<dbReference type="Gene3D" id="1.20.1250.20">
    <property type="entry name" value="MFS general substrate transporter like domains"/>
    <property type="match status" value="1"/>
</dbReference>
<gene>
    <name evidence="9" type="ORF">VTK73DRAFT_7507</name>
</gene>
<evidence type="ECO:0000256" key="1">
    <source>
        <dbReference type="ARBA" id="ARBA00004141"/>
    </source>
</evidence>
<dbReference type="PANTHER" id="PTHR43791:SF39">
    <property type="entry name" value="TRANSPORTER LIZ1_SEO1, PUTATIVE (AFU_ORTHOLOGUE AFUA_3G00980)-RELATED"/>
    <property type="match status" value="1"/>
</dbReference>
<dbReference type="InterPro" id="IPR006076">
    <property type="entry name" value="FAD-dep_OxRdtase"/>
</dbReference>
<keyword evidence="3 7" id="KW-0812">Transmembrane</keyword>
<dbReference type="Pfam" id="PF01266">
    <property type="entry name" value="DAO"/>
    <property type="match status" value="1"/>
</dbReference>
<evidence type="ECO:0000313" key="10">
    <source>
        <dbReference type="Proteomes" id="UP001586593"/>
    </source>
</evidence>
<dbReference type="InterPro" id="IPR036188">
    <property type="entry name" value="FAD/NAD-bd_sf"/>
</dbReference>
<dbReference type="Gene3D" id="3.50.50.60">
    <property type="entry name" value="FAD/NAD(P)-binding domain"/>
    <property type="match status" value="1"/>
</dbReference>
<evidence type="ECO:0000256" key="2">
    <source>
        <dbReference type="ARBA" id="ARBA00022448"/>
    </source>
</evidence>
<evidence type="ECO:0000313" key="9">
    <source>
        <dbReference type="EMBL" id="KAL1859680.1"/>
    </source>
</evidence>
<comment type="subcellular location">
    <subcellularLocation>
        <location evidence="1">Membrane</location>
        <topology evidence="1">Multi-pass membrane protein</topology>
    </subcellularLocation>
</comment>
<evidence type="ECO:0000256" key="4">
    <source>
        <dbReference type="ARBA" id="ARBA00022989"/>
    </source>
</evidence>
<evidence type="ECO:0000256" key="5">
    <source>
        <dbReference type="ARBA" id="ARBA00023136"/>
    </source>
</evidence>
<proteinExistence type="predicted"/>
<dbReference type="InterPro" id="IPR011701">
    <property type="entry name" value="MFS"/>
</dbReference>
<feature type="transmembrane region" description="Helical" evidence="7">
    <location>
        <begin position="342"/>
        <end position="360"/>
    </location>
</feature>
<keyword evidence="5 7" id="KW-0472">Membrane</keyword>
<dbReference type="SUPFAM" id="SSF51905">
    <property type="entry name" value="FAD/NAD(P)-binding domain"/>
    <property type="match status" value="1"/>
</dbReference>
<comment type="caution">
    <text evidence="9">The sequence shown here is derived from an EMBL/GenBank/DDBJ whole genome shotgun (WGS) entry which is preliminary data.</text>
</comment>
<evidence type="ECO:0000256" key="7">
    <source>
        <dbReference type="SAM" id="Phobius"/>
    </source>
</evidence>
<protein>
    <recommendedName>
        <fullName evidence="8">Major facilitator superfamily (MFS) profile domain-containing protein</fullName>
    </recommendedName>
</protein>
<feature type="region of interest" description="Disordered" evidence="6">
    <location>
        <begin position="1"/>
        <end position="24"/>
    </location>
</feature>
<dbReference type="PROSITE" id="PS50850">
    <property type="entry name" value="MFS"/>
    <property type="match status" value="1"/>
</dbReference>
<organism evidence="9 10">
    <name type="scientific">Phialemonium thermophilum</name>
    <dbReference type="NCBI Taxonomy" id="223376"/>
    <lineage>
        <taxon>Eukaryota</taxon>
        <taxon>Fungi</taxon>
        <taxon>Dikarya</taxon>
        <taxon>Ascomycota</taxon>
        <taxon>Pezizomycotina</taxon>
        <taxon>Sordariomycetes</taxon>
        <taxon>Sordariomycetidae</taxon>
        <taxon>Cephalothecales</taxon>
        <taxon>Cephalothecaceae</taxon>
        <taxon>Phialemonium</taxon>
    </lineage>
</organism>
<feature type="transmembrane region" description="Helical" evidence="7">
    <location>
        <begin position="155"/>
        <end position="178"/>
    </location>
</feature>
<dbReference type="InterPro" id="IPR036259">
    <property type="entry name" value="MFS_trans_sf"/>
</dbReference>
<dbReference type="InterPro" id="IPR020846">
    <property type="entry name" value="MFS_dom"/>
</dbReference>
<dbReference type="EMBL" id="JAZHXJ010000483">
    <property type="protein sequence ID" value="KAL1859680.1"/>
    <property type="molecule type" value="Genomic_DNA"/>
</dbReference>
<dbReference type="Gene3D" id="3.30.9.10">
    <property type="entry name" value="D-Amino Acid Oxidase, subunit A, domain 2"/>
    <property type="match status" value="1"/>
</dbReference>
<feature type="domain" description="Major facilitator superfamily (MFS) profile" evidence="8">
    <location>
        <begin position="64"/>
        <end position="492"/>
    </location>
</feature>
<feature type="transmembrane region" description="Helical" evidence="7">
    <location>
        <begin position="190"/>
        <end position="212"/>
    </location>
</feature>
<dbReference type="Pfam" id="PF07690">
    <property type="entry name" value="MFS_1"/>
    <property type="match status" value="1"/>
</dbReference>
<evidence type="ECO:0000256" key="6">
    <source>
        <dbReference type="SAM" id="MobiDB-lite"/>
    </source>
</evidence>
<evidence type="ECO:0000256" key="3">
    <source>
        <dbReference type="ARBA" id="ARBA00022692"/>
    </source>
</evidence>
<name>A0ABR3WEB3_9PEZI</name>
<keyword evidence="10" id="KW-1185">Reference proteome</keyword>
<dbReference type="PANTHER" id="PTHR43791">
    <property type="entry name" value="PERMEASE-RELATED"/>
    <property type="match status" value="1"/>
</dbReference>
<feature type="transmembrane region" description="Helical" evidence="7">
    <location>
        <begin position="224"/>
        <end position="246"/>
    </location>
</feature>
<keyword evidence="4 7" id="KW-1133">Transmembrane helix</keyword>
<sequence length="938" mass="105199">MGPPDNIEHVRPATPRSESEELNHSESFERLAVEPVKTWKGYVWDTWELPPSHRKLLFKLDAFVLTFASIGYFLKNLDQTNVNNAFLSGMKEDLAMYGNQLVTSTSIWTVGYVIGQIPSNLILTRVSPRWVIPSLELGWGLATICTSAVKSYRSLYALRFLVGFFESGFYPGIHYMLGSWYTPREIGKRAMIFWLAGSIGSLFSGFLQAAAYQNLDQVHGYAGWRWLFIIDGIITLPLAVAGYLFFPNLPQGGKKTWWITEEENLLSVRRMNSIGRAGKQPWTREKARRILLSWHTYLLPLLYIVWNNGIPQAAMGYWLKSFNTEPPPVPGRHFSVPQINNLPLPTTGIFIAMALVWGWASDGPCRGARWPFIHAGAIITLIFSITMLKMPLYDDIRGRMVVYWLSNIGMGAGPLILSWINEICSADTEKRALVVAMANDLAYVVQAVAPNFVWKTVDFPRARKGYIWSIVLQVLLVAVTATIQLLLWRDRKKDYNITVFDQHRYDETGYAPGDAAVQAASVDHNKIFRASYGTKLHYQKLALESRKGWLEINQAAQQELFVPSGMLRVQPSGQLGALERETLANMERDGLRDTQFIKSDPVDRQRATDLGWASKLLEFGIPGASGETFEAVLDSIAGFTRCSEACNYYRKLCAEHGVSFRFGSKEGTFDCLVETVESTGQKRAVGLRTKDGIFHAADVVVIAAGSFSTQLFPGLSYHLESSAGSVVTFKIDRDDSGLWEKYSPERFPVITWKSAPRSHDGKDTGSVYVLPRTPDGILKIGYRGIKFTNFEDAPAAARFSQEGQWSVPLPPEESSIVPEEAIDPIRTFVAIFLPEFKDTPFCTTKLCWYTDTLDNSFVIDYAPTFAGRSLFVCTGGSGHGAKFLPVLGEHAASIFEDGDEASSPMRPFWRWREDVPRRNGLEEGPYGPRNLSRTNRDA</sequence>
<feature type="transmembrane region" description="Helical" evidence="7">
    <location>
        <begin position="466"/>
        <end position="488"/>
    </location>
</feature>
<feature type="region of interest" description="Disordered" evidence="6">
    <location>
        <begin position="918"/>
        <end position="938"/>
    </location>
</feature>